<dbReference type="GO" id="GO:0032977">
    <property type="term" value="F:membrane insertase activity"/>
    <property type="evidence" value="ECO:0007669"/>
    <property type="project" value="InterPro"/>
</dbReference>
<keyword evidence="9" id="KW-1185">Reference proteome</keyword>
<dbReference type="Proteomes" id="UP001293593">
    <property type="component" value="Unassembled WGS sequence"/>
</dbReference>
<dbReference type="EMBL" id="JAWXYG010000001">
    <property type="protein sequence ID" value="KAK4284949.1"/>
    <property type="molecule type" value="Genomic_DNA"/>
</dbReference>
<gene>
    <name evidence="8" type="ORF">QN277_001712</name>
</gene>
<dbReference type="AlphaFoldDB" id="A0AAE1N7Y2"/>
<evidence type="ECO:0000256" key="2">
    <source>
        <dbReference type="ARBA" id="ARBA00010583"/>
    </source>
</evidence>
<keyword evidence="4 7" id="KW-1133">Transmembrane helix</keyword>
<proteinExistence type="inferred from homology"/>
<dbReference type="PANTHER" id="PTHR12428">
    <property type="entry name" value="OXA1"/>
    <property type="match status" value="1"/>
</dbReference>
<comment type="similarity">
    <text evidence="2">Belongs to the OXA1/ALB3/YidC (TC 2.A.9.2) family.</text>
</comment>
<feature type="transmembrane region" description="Helical" evidence="7">
    <location>
        <begin position="210"/>
        <end position="229"/>
    </location>
</feature>
<feature type="transmembrane region" description="Helical" evidence="7">
    <location>
        <begin position="260"/>
        <end position="281"/>
    </location>
</feature>
<comment type="caution">
    <text evidence="8">The sequence shown here is derived from an EMBL/GenBank/DDBJ whole genome shotgun (WGS) entry which is preliminary data.</text>
</comment>
<feature type="transmembrane region" description="Helical" evidence="7">
    <location>
        <begin position="302"/>
        <end position="327"/>
    </location>
</feature>
<protein>
    <recommendedName>
        <fullName evidence="10">ALBINO3-like protein 2, chloroplastic</fullName>
    </recommendedName>
</protein>
<feature type="compositionally biased region" description="Pro residues" evidence="6">
    <location>
        <begin position="36"/>
        <end position="50"/>
    </location>
</feature>
<evidence type="ECO:0000256" key="4">
    <source>
        <dbReference type="ARBA" id="ARBA00022989"/>
    </source>
</evidence>
<evidence type="ECO:0000256" key="6">
    <source>
        <dbReference type="SAM" id="MobiDB-lite"/>
    </source>
</evidence>
<evidence type="ECO:0000256" key="3">
    <source>
        <dbReference type="ARBA" id="ARBA00022692"/>
    </source>
</evidence>
<dbReference type="GO" id="GO:0005743">
    <property type="term" value="C:mitochondrial inner membrane"/>
    <property type="evidence" value="ECO:0007669"/>
    <property type="project" value="TreeGrafter"/>
</dbReference>
<dbReference type="SUPFAM" id="SSF48452">
    <property type="entry name" value="TPR-like"/>
    <property type="match status" value="1"/>
</dbReference>
<evidence type="ECO:0008006" key="10">
    <source>
        <dbReference type="Google" id="ProtNLM"/>
    </source>
</evidence>
<evidence type="ECO:0000313" key="8">
    <source>
        <dbReference type="EMBL" id="KAK4284949.1"/>
    </source>
</evidence>
<sequence length="590" mass="65187">MATSALSVCLRRRRLSSSFSILTQLVNTKHLTSSPKPKPPPQLSRPPPPYDTYTPHYRMPLNSIAVLGAFSSRAFSTSFPHYDSEHEQLGDNLGSDPLVFPDLSNGIEQVAAGVTDGNDSIFPIQAVTSILDGFHDLTGLPWWTVIASSTLALRILILPVLIVQLHKMQRIAEFLPRLPPPFPPPMSNRSFKAQFLLFEKERKAIGCPSLFWQLSFLTVQVPCFFLWMVSIRRMSLDGHPGFDCGGALWFQDLTALPHGWSGFIFPSLIAGLHYANVQISFQKKIVGKAGGILALLADLYKGYLRFLTVPIFFIGLAIPQGSLVYWITNSSLTIFQQLILRHPVILAKLGLQDTSSQKMVSKNSGTPKIVALDSQGLQGKNSSLTVSEENSVPQTTPDSPEKWLRIPAENLSPKELTAFSVHVQAGGDRESSILLLKLALEKDPEYARALVLIGQLLLQKQSNAEATEYFNRAICKLTLAGQPTEVEDVDLLILASQWAGVACERQGKRAEGLVHFERVADMEEPEDPACKAHYFDGLLLLASTLYDAGQKGEAAKYLRLVVAYKPAYRKFLDACEQDEDIASDLASSRR</sequence>
<name>A0AAE1N7Y2_9FABA</name>
<accession>A0AAE1N7Y2</accession>
<dbReference type="GO" id="GO:0032979">
    <property type="term" value="P:protein insertion into mitochondrial inner membrane from matrix"/>
    <property type="evidence" value="ECO:0007669"/>
    <property type="project" value="TreeGrafter"/>
</dbReference>
<dbReference type="PANTHER" id="PTHR12428:SF65">
    <property type="entry name" value="CYTOCHROME C OXIDASE ASSEMBLY PROTEIN COX18, MITOCHONDRIAL"/>
    <property type="match status" value="1"/>
</dbReference>
<dbReference type="CDD" id="cd20069">
    <property type="entry name" value="5TM_Oxa1-like"/>
    <property type="match status" value="1"/>
</dbReference>
<feature type="transmembrane region" description="Helical" evidence="7">
    <location>
        <begin position="142"/>
        <end position="163"/>
    </location>
</feature>
<keyword evidence="3 7" id="KW-0812">Transmembrane</keyword>
<reference evidence="8" key="1">
    <citation type="submission" date="2023-10" db="EMBL/GenBank/DDBJ databases">
        <title>Chromosome-level genome of the transformable northern wattle, Acacia crassicarpa.</title>
        <authorList>
            <person name="Massaro I."/>
            <person name="Sinha N.R."/>
            <person name="Poethig S."/>
            <person name="Leichty A.R."/>
        </authorList>
    </citation>
    <scope>NUCLEOTIDE SEQUENCE</scope>
    <source>
        <strain evidence="8">Acra3RX</strain>
        <tissue evidence="8">Leaf</tissue>
    </source>
</reference>
<keyword evidence="5 7" id="KW-0472">Membrane</keyword>
<organism evidence="8 9">
    <name type="scientific">Acacia crassicarpa</name>
    <name type="common">northern wattle</name>
    <dbReference type="NCBI Taxonomy" id="499986"/>
    <lineage>
        <taxon>Eukaryota</taxon>
        <taxon>Viridiplantae</taxon>
        <taxon>Streptophyta</taxon>
        <taxon>Embryophyta</taxon>
        <taxon>Tracheophyta</taxon>
        <taxon>Spermatophyta</taxon>
        <taxon>Magnoliopsida</taxon>
        <taxon>eudicotyledons</taxon>
        <taxon>Gunneridae</taxon>
        <taxon>Pentapetalae</taxon>
        <taxon>rosids</taxon>
        <taxon>fabids</taxon>
        <taxon>Fabales</taxon>
        <taxon>Fabaceae</taxon>
        <taxon>Caesalpinioideae</taxon>
        <taxon>mimosoid clade</taxon>
        <taxon>Acacieae</taxon>
        <taxon>Acacia</taxon>
    </lineage>
</organism>
<dbReference type="InterPro" id="IPR011990">
    <property type="entry name" value="TPR-like_helical_dom_sf"/>
</dbReference>
<comment type="subcellular location">
    <subcellularLocation>
        <location evidence="1">Membrane</location>
        <topology evidence="1">Multi-pass membrane protein</topology>
    </subcellularLocation>
</comment>
<dbReference type="InterPro" id="IPR001708">
    <property type="entry name" value="YidC/ALB3/OXA1/COX18"/>
</dbReference>
<evidence type="ECO:0000256" key="7">
    <source>
        <dbReference type="SAM" id="Phobius"/>
    </source>
</evidence>
<evidence type="ECO:0000256" key="5">
    <source>
        <dbReference type="ARBA" id="ARBA00023136"/>
    </source>
</evidence>
<evidence type="ECO:0000256" key="1">
    <source>
        <dbReference type="ARBA" id="ARBA00004141"/>
    </source>
</evidence>
<dbReference type="Gene3D" id="1.25.40.10">
    <property type="entry name" value="Tetratricopeptide repeat domain"/>
    <property type="match status" value="1"/>
</dbReference>
<evidence type="ECO:0000313" key="9">
    <source>
        <dbReference type="Proteomes" id="UP001293593"/>
    </source>
</evidence>
<feature type="region of interest" description="Disordered" evidence="6">
    <location>
        <begin position="30"/>
        <end position="52"/>
    </location>
</feature>